<feature type="signal peptide" evidence="1">
    <location>
        <begin position="1"/>
        <end position="25"/>
    </location>
</feature>
<keyword evidence="1" id="KW-0732">Signal</keyword>
<proteinExistence type="predicted"/>
<feature type="chain" id="PRO_5015421874" description="DUF1311 domain-containing protein" evidence="1">
    <location>
        <begin position="26"/>
        <end position="374"/>
    </location>
</feature>
<evidence type="ECO:0008006" key="4">
    <source>
        <dbReference type="Google" id="ProtNLM"/>
    </source>
</evidence>
<dbReference type="KEGG" id="bvz:BRAD3257_2266"/>
<evidence type="ECO:0000313" key="3">
    <source>
        <dbReference type="Proteomes" id="UP000246085"/>
    </source>
</evidence>
<dbReference type="RefSeq" id="WP_122401678.1">
    <property type="nucleotide sequence ID" value="NZ_LS398110.1"/>
</dbReference>
<dbReference type="Proteomes" id="UP000246085">
    <property type="component" value="Chromosome BRAD3257"/>
</dbReference>
<protein>
    <recommendedName>
        <fullName evidence="4">DUF1311 domain-containing protein</fullName>
    </recommendedName>
</protein>
<evidence type="ECO:0000313" key="2">
    <source>
        <dbReference type="EMBL" id="SPP93343.1"/>
    </source>
</evidence>
<accession>A0A2U3PW22</accession>
<dbReference type="EMBL" id="LS398110">
    <property type="protein sequence ID" value="SPP93343.1"/>
    <property type="molecule type" value="Genomic_DNA"/>
</dbReference>
<organism evidence="2 3">
    <name type="scientific">Bradyrhizobium vignae</name>
    <dbReference type="NCBI Taxonomy" id="1549949"/>
    <lineage>
        <taxon>Bacteria</taxon>
        <taxon>Pseudomonadati</taxon>
        <taxon>Pseudomonadota</taxon>
        <taxon>Alphaproteobacteria</taxon>
        <taxon>Hyphomicrobiales</taxon>
        <taxon>Nitrobacteraceae</taxon>
        <taxon>Bradyrhizobium</taxon>
    </lineage>
</organism>
<evidence type="ECO:0000256" key="1">
    <source>
        <dbReference type="SAM" id="SignalP"/>
    </source>
</evidence>
<dbReference type="AlphaFoldDB" id="A0A2U3PW22"/>
<name>A0A2U3PW22_9BRAD</name>
<gene>
    <name evidence="2" type="ORF">BRAD3257_2266</name>
</gene>
<reference evidence="2 3" key="1">
    <citation type="submission" date="2018-03" db="EMBL/GenBank/DDBJ databases">
        <authorList>
            <person name="Gully D."/>
        </authorList>
    </citation>
    <scope>NUCLEOTIDE SEQUENCE [LARGE SCALE GENOMIC DNA]</scope>
    <source>
        <strain evidence="2">ORS3257</strain>
    </source>
</reference>
<sequence length="374" mass="42561">MYEFIRRACLLIAVAFIFYPLGSHAANRCPPDFSVQNRLDAEQKAAQNLVARERAAIEDLKYATMAPIGDKYQRKEIDQDEYNRLTKQRDDALRCIDAENALKDNQTYYTMQVKLIEAGCQSGPVDKMYVGWVREKEDRKAKACAKADLEYLAQLVRQLKEIQADKLAKEERSTPAVKQADASQKNGQFCNQIRSVTGHAATLFAGITREKKVEWFVEPGTLGSKGVKISDMAAIDSYVTPVTVSQEFLVTPAKCVIQVGTDADITLRIVPTYACDWEYLKTTRRELEERTDRLLNLVRGCYEKTAEDGNFYRHDFIADNAAKIVGDLYYGEGKPSRIYLNISKYTPAEDKGCMQYGFHHKPEDKQLCMRRLKP</sequence>